<organism evidence="2 3">
    <name type="scientific">Pinibacter soli</name>
    <dbReference type="NCBI Taxonomy" id="3044211"/>
    <lineage>
        <taxon>Bacteria</taxon>
        <taxon>Pseudomonadati</taxon>
        <taxon>Bacteroidota</taxon>
        <taxon>Chitinophagia</taxon>
        <taxon>Chitinophagales</taxon>
        <taxon>Chitinophagaceae</taxon>
        <taxon>Pinibacter</taxon>
    </lineage>
</organism>
<dbReference type="SMART" id="SM00387">
    <property type="entry name" value="HATPase_c"/>
    <property type="match status" value="1"/>
</dbReference>
<dbReference type="Proteomes" id="UP001226434">
    <property type="component" value="Unassembled WGS sequence"/>
</dbReference>
<evidence type="ECO:0000259" key="1">
    <source>
        <dbReference type="SMART" id="SM00387"/>
    </source>
</evidence>
<keyword evidence="3" id="KW-1185">Reference proteome</keyword>
<dbReference type="EMBL" id="JASBRG010000007">
    <property type="protein sequence ID" value="MDI3320690.1"/>
    <property type="molecule type" value="Genomic_DNA"/>
</dbReference>
<dbReference type="InterPro" id="IPR036890">
    <property type="entry name" value="HATPase_C_sf"/>
</dbReference>
<dbReference type="CDD" id="cd16934">
    <property type="entry name" value="HATPase_RsbT-like"/>
    <property type="match status" value="1"/>
</dbReference>
<proteinExistence type="predicted"/>
<feature type="domain" description="Histidine kinase/HSP90-like ATPase" evidence="1">
    <location>
        <begin position="51"/>
        <end position="151"/>
    </location>
</feature>
<dbReference type="Gene3D" id="3.30.565.10">
    <property type="entry name" value="Histidine kinase-like ATPase, C-terminal domain"/>
    <property type="match status" value="1"/>
</dbReference>
<dbReference type="SUPFAM" id="SSF55874">
    <property type="entry name" value="ATPase domain of HSP90 chaperone/DNA topoisomerase II/histidine kinase"/>
    <property type="match status" value="1"/>
</dbReference>
<reference evidence="2 3" key="1">
    <citation type="submission" date="2023-05" db="EMBL/GenBank/DDBJ databases">
        <title>Genome sequence of Pinibacter sp. MAH-24.</title>
        <authorList>
            <person name="Huq M.A."/>
        </authorList>
    </citation>
    <scope>NUCLEOTIDE SEQUENCE [LARGE SCALE GENOMIC DNA]</scope>
    <source>
        <strain evidence="2 3">MAH-24</strain>
    </source>
</reference>
<sequence>MEKSRITTTTNSMTILTVLNKDNFKIEKEQDVVPFRNRVKEHAVKIGMGLVNQTKLITAASELVRNMLRYANGGEILIEVVSKIRENGIRLTFTDRGPGIENVERAMTDGFSTGKSLGLGLPGAKRLSSEFTINSVVGKGTIVTIIKWKNG</sequence>
<gene>
    <name evidence="2" type="ORF">QJ048_12940</name>
</gene>
<dbReference type="RefSeq" id="WP_282334787.1">
    <property type="nucleotide sequence ID" value="NZ_JASBRG010000007.1"/>
</dbReference>
<comment type="caution">
    <text evidence="2">The sequence shown here is derived from an EMBL/GenBank/DDBJ whole genome shotgun (WGS) entry which is preliminary data.</text>
</comment>
<protein>
    <submittedName>
        <fullName evidence="2">Anti-sigma regulatory factor</fullName>
    </submittedName>
</protein>
<name>A0ABT6RDN9_9BACT</name>
<dbReference type="Pfam" id="PF02518">
    <property type="entry name" value="HATPase_c"/>
    <property type="match status" value="1"/>
</dbReference>
<evidence type="ECO:0000313" key="2">
    <source>
        <dbReference type="EMBL" id="MDI3320690.1"/>
    </source>
</evidence>
<accession>A0ABT6RDN9</accession>
<evidence type="ECO:0000313" key="3">
    <source>
        <dbReference type="Proteomes" id="UP001226434"/>
    </source>
</evidence>
<dbReference type="InterPro" id="IPR003594">
    <property type="entry name" value="HATPase_dom"/>
</dbReference>